<gene>
    <name evidence="1" type="ORF">SAMN02745244_02494</name>
</gene>
<proteinExistence type="predicted"/>
<dbReference type="OrthoDB" id="9785372at2"/>
<accession>A0A1M6J985</accession>
<dbReference type="Proteomes" id="UP000184512">
    <property type="component" value="Unassembled WGS sequence"/>
</dbReference>
<evidence type="ECO:0000313" key="1">
    <source>
        <dbReference type="EMBL" id="SHJ43247.1"/>
    </source>
</evidence>
<keyword evidence="2" id="KW-1185">Reference proteome</keyword>
<reference evidence="1 2" key="1">
    <citation type="submission" date="2016-11" db="EMBL/GenBank/DDBJ databases">
        <authorList>
            <person name="Jaros S."/>
            <person name="Januszkiewicz K."/>
            <person name="Wedrychowicz H."/>
        </authorList>
    </citation>
    <scope>NUCLEOTIDE SEQUENCE [LARGE SCALE GENOMIC DNA]</scope>
    <source>
        <strain evidence="1 2">DSM 12906</strain>
    </source>
</reference>
<sequence>MRTRRPREILRTYSNIAWTYVTPALNSSADCAEPMIDIIERHQYVREQITLVSGRNPDPQQPWWTVKRLHLVKIVPLFARDQR</sequence>
<protein>
    <submittedName>
        <fullName evidence="1">Uncharacterized protein</fullName>
    </submittedName>
</protein>
<dbReference type="AlphaFoldDB" id="A0A1M6J985"/>
<dbReference type="EMBL" id="FQZG01000048">
    <property type="protein sequence ID" value="SHJ43247.1"/>
    <property type="molecule type" value="Genomic_DNA"/>
</dbReference>
<organism evidence="1 2">
    <name type="scientific">Tessaracoccus bendigoensis DSM 12906</name>
    <dbReference type="NCBI Taxonomy" id="1123357"/>
    <lineage>
        <taxon>Bacteria</taxon>
        <taxon>Bacillati</taxon>
        <taxon>Actinomycetota</taxon>
        <taxon>Actinomycetes</taxon>
        <taxon>Propionibacteriales</taxon>
        <taxon>Propionibacteriaceae</taxon>
        <taxon>Tessaracoccus</taxon>
    </lineage>
</organism>
<evidence type="ECO:0000313" key="2">
    <source>
        <dbReference type="Proteomes" id="UP000184512"/>
    </source>
</evidence>
<dbReference type="RefSeq" id="WP_073188779.1">
    <property type="nucleotide sequence ID" value="NZ_FQZG01000048.1"/>
</dbReference>
<name>A0A1M6J985_9ACTN</name>